<reference evidence="1 2" key="1">
    <citation type="submission" date="2011-01" db="EMBL/GenBank/DDBJ databases">
        <authorList>
            <person name="Weinstock G."/>
            <person name="Sodergren E."/>
            <person name="Clifton S."/>
            <person name="Fulton L."/>
            <person name="Fulton B."/>
            <person name="Courtney L."/>
            <person name="Fronick C."/>
            <person name="Harrison M."/>
            <person name="Strong C."/>
            <person name="Farmer C."/>
            <person name="Delahaunty K."/>
            <person name="Markovic C."/>
            <person name="Hall O."/>
            <person name="Minx P."/>
            <person name="Tomlinson C."/>
            <person name="Mitreva M."/>
            <person name="Hou S."/>
            <person name="Chen J."/>
            <person name="Wollam A."/>
            <person name="Pepin K.H."/>
            <person name="Johnson M."/>
            <person name="Bhonagiri V."/>
            <person name="Zhang X."/>
            <person name="Suruliraj S."/>
            <person name="Warren W."/>
            <person name="Chinwalla A."/>
            <person name="Mardis E.R."/>
            <person name="Wilson R.K."/>
        </authorList>
    </citation>
    <scope>NUCLEOTIDE SEQUENCE [LARGE SCALE GENOMIC DNA]</scope>
    <source>
        <strain evidence="2">DSM 22608 / JCM 16073 / KCTC 15190 / YIT 12066</strain>
    </source>
</reference>
<proteinExistence type="predicted"/>
<protein>
    <submittedName>
        <fullName evidence="1">Uncharacterized protein</fullName>
    </submittedName>
</protein>
<dbReference type="Proteomes" id="UP000018458">
    <property type="component" value="Unassembled WGS sequence"/>
</dbReference>
<evidence type="ECO:0000313" key="2">
    <source>
        <dbReference type="Proteomes" id="UP000018458"/>
    </source>
</evidence>
<evidence type="ECO:0000313" key="1">
    <source>
        <dbReference type="EMBL" id="EFY07800.1"/>
    </source>
</evidence>
<organism evidence="1 2">
    <name type="scientific">Succinatimonas hippei (strain DSM 22608 / JCM 16073 / KCTC 15190 / YIT 12066)</name>
    <dbReference type="NCBI Taxonomy" id="762983"/>
    <lineage>
        <taxon>Bacteria</taxon>
        <taxon>Pseudomonadati</taxon>
        <taxon>Pseudomonadota</taxon>
        <taxon>Gammaproteobacteria</taxon>
        <taxon>Aeromonadales</taxon>
        <taxon>Succinivibrionaceae</taxon>
        <taxon>Succinatimonas</taxon>
    </lineage>
</organism>
<name>E8LI68_SUCHY</name>
<dbReference type="HOGENOM" id="CLU_905914_0_0_6"/>
<dbReference type="STRING" id="762983.HMPREF9444_00383"/>
<keyword evidence="2" id="KW-1185">Reference proteome</keyword>
<accession>E8LI68</accession>
<gene>
    <name evidence="1" type="ORF">HMPREF9444_00383</name>
</gene>
<sequence>MFKLPDSYYNFSFSKQFDRSYLLSLLDTQNVTWMNVYTIYQNDDIKKDYNSGHFLQCYALKIFEGIQISNLYFAISGTFLFNKVFSNLITDISSCYFFIEKNNMGFFDEKIKISLDEEKVDSFLKFKNSLIYNQHLDLEFIKKIRTLPTNKKAVWFPKIIRKVDLEFALNYLDFYLARKNYSKLKLINSDNQVCVSGLYSQIYESLQTNIIYRISNFFECKIDGSDTHKVIKNWYEYDNDSDSALISDHIIIDEKIGSEDEFYSYATIRHKFDPKDNMTWCSISDTEIDGKLAANLCFNNLSKFTVY</sequence>
<dbReference type="RefSeq" id="WP_009142606.1">
    <property type="nucleotide sequence ID" value="NZ_GL830953.1"/>
</dbReference>
<comment type="caution">
    <text evidence="1">The sequence shown here is derived from an EMBL/GenBank/DDBJ whole genome shotgun (WGS) entry which is preliminary data.</text>
</comment>
<dbReference type="AlphaFoldDB" id="E8LI68"/>
<dbReference type="EMBL" id="AEVO01000015">
    <property type="protein sequence ID" value="EFY07800.1"/>
    <property type="molecule type" value="Genomic_DNA"/>
</dbReference>